<gene>
    <name evidence="6" type="primary">LOC106076406</name>
</gene>
<dbReference type="InterPro" id="IPR050931">
    <property type="entry name" value="Mito_Protein_Transport_Metaxin"/>
</dbReference>
<dbReference type="SFLD" id="SFLDG01180">
    <property type="entry name" value="SUF1"/>
    <property type="match status" value="1"/>
</dbReference>
<dbReference type="SUPFAM" id="SSF52833">
    <property type="entry name" value="Thioredoxin-like"/>
    <property type="match status" value="1"/>
</dbReference>
<dbReference type="SUPFAM" id="SSF47616">
    <property type="entry name" value="GST C-terminal domain-like"/>
    <property type="match status" value="1"/>
</dbReference>
<dbReference type="Pfam" id="PF17172">
    <property type="entry name" value="GST_N_4"/>
    <property type="match status" value="1"/>
</dbReference>
<dbReference type="InterPro" id="IPR036282">
    <property type="entry name" value="Glutathione-S-Trfase_C_sf"/>
</dbReference>
<dbReference type="GeneID" id="106076406"/>
<dbReference type="PANTHER" id="PTHR12289">
    <property type="entry name" value="METAXIN RELATED"/>
    <property type="match status" value="1"/>
</dbReference>
<dbReference type="GO" id="GO:0005737">
    <property type="term" value="C:cytoplasm"/>
    <property type="evidence" value="ECO:0007669"/>
    <property type="project" value="TreeGrafter"/>
</dbReference>
<evidence type="ECO:0000259" key="3">
    <source>
        <dbReference type="Pfam" id="PF17171"/>
    </source>
</evidence>
<name>A0A9W2ZB74_BIOGL</name>
<dbReference type="InterPro" id="IPR040079">
    <property type="entry name" value="Glutathione_S-Trfase"/>
</dbReference>
<organism evidence="5 6">
    <name type="scientific">Biomphalaria glabrata</name>
    <name type="common">Bloodfluke planorb</name>
    <name type="synonym">Freshwater snail</name>
    <dbReference type="NCBI Taxonomy" id="6526"/>
    <lineage>
        <taxon>Eukaryota</taxon>
        <taxon>Metazoa</taxon>
        <taxon>Spiralia</taxon>
        <taxon>Lophotrochozoa</taxon>
        <taxon>Mollusca</taxon>
        <taxon>Gastropoda</taxon>
        <taxon>Heterobranchia</taxon>
        <taxon>Euthyneura</taxon>
        <taxon>Panpulmonata</taxon>
        <taxon>Hygrophila</taxon>
        <taxon>Lymnaeoidea</taxon>
        <taxon>Planorbidae</taxon>
        <taxon>Biomphalaria</taxon>
    </lineage>
</organism>
<keyword evidence="2" id="KW-0472">Membrane</keyword>
<evidence type="ECO:0000313" key="5">
    <source>
        <dbReference type="Proteomes" id="UP001165740"/>
    </source>
</evidence>
<comment type="similarity">
    <text evidence="1">Belongs to the FAX family.</text>
</comment>
<dbReference type="InterPro" id="IPR036249">
    <property type="entry name" value="Thioredoxin-like_sf"/>
</dbReference>
<dbReference type="CDD" id="cd03193">
    <property type="entry name" value="GST_C_Metaxin"/>
    <property type="match status" value="1"/>
</dbReference>
<keyword evidence="2" id="KW-1133">Transmembrane helix</keyword>
<dbReference type="InterPro" id="IPR026928">
    <property type="entry name" value="FAX/IsoI-like"/>
</dbReference>
<dbReference type="Gene3D" id="1.20.1050.10">
    <property type="match status" value="1"/>
</dbReference>
<dbReference type="Proteomes" id="UP001165740">
    <property type="component" value="Chromosome 17"/>
</dbReference>
<evidence type="ECO:0000256" key="1">
    <source>
        <dbReference type="ARBA" id="ARBA00006475"/>
    </source>
</evidence>
<sequence>MLELTTFQLLSLSTVVIAMVAAIWRRGKPKPISSYLTPDAPRDTVILHQYGASPMVPSISPFVMKLETYLRAAKIPYMNKFSRKPGPKGKLPWIQYNDKVIPDSQFCIEFLNAEMKVDLNKNLAAEELAIGHLVRRTVEESLYWILLMFRLVFEAHGTIYQKLGLPRAVIWYLRSSAKGRLYSQGIGRHNEEEVTKMMEDDLRALSTILGQRKFLFGNEIENVTEFDCALFGQLCQMVWQMPGCNVEDVIAEKYPNLVQHCERMKAAFWPDWDQRLLAPKIV</sequence>
<reference evidence="6" key="1">
    <citation type="submission" date="2025-08" db="UniProtKB">
        <authorList>
            <consortium name="RefSeq"/>
        </authorList>
    </citation>
    <scope>IDENTIFICATION</scope>
</reference>
<proteinExistence type="inferred from homology"/>
<keyword evidence="5" id="KW-1185">Reference proteome</keyword>
<dbReference type="AlphaFoldDB" id="A0A9W2ZB74"/>
<keyword evidence="2" id="KW-0812">Transmembrane</keyword>
<dbReference type="InterPro" id="IPR012336">
    <property type="entry name" value="Thioredoxin-like_fold"/>
</dbReference>
<accession>A0A9W2ZB74</accession>
<dbReference type="SFLD" id="SFLDG01200">
    <property type="entry name" value="SUF1.1"/>
    <property type="match status" value="1"/>
</dbReference>
<evidence type="ECO:0000313" key="6">
    <source>
        <dbReference type="RefSeq" id="XP_055872140.1"/>
    </source>
</evidence>
<dbReference type="SFLD" id="SFLDS00019">
    <property type="entry name" value="Glutathione_Transferase_(cytos"/>
    <property type="match status" value="1"/>
</dbReference>
<feature type="transmembrane region" description="Helical" evidence="2">
    <location>
        <begin position="6"/>
        <end position="24"/>
    </location>
</feature>
<protein>
    <submittedName>
        <fullName evidence="6">Failed axon connections homolog</fullName>
    </submittedName>
</protein>
<feature type="domain" description="Thioredoxin-like fold" evidence="4">
    <location>
        <begin position="61"/>
        <end position="152"/>
    </location>
</feature>
<dbReference type="RefSeq" id="XP_055872140.1">
    <property type="nucleotide sequence ID" value="XM_056016165.1"/>
</dbReference>
<dbReference type="PANTHER" id="PTHR12289:SF41">
    <property type="entry name" value="FAILED AXON CONNECTIONS-RELATED"/>
    <property type="match status" value="1"/>
</dbReference>
<feature type="domain" description="Metaxin glutathione S-transferase" evidence="3">
    <location>
        <begin position="199"/>
        <end position="264"/>
    </location>
</feature>
<evidence type="ECO:0000256" key="2">
    <source>
        <dbReference type="SAM" id="Phobius"/>
    </source>
</evidence>
<dbReference type="Pfam" id="PF17171">
    <property type="entry name" value="GST_C_6"/>
    <property type="match status" value="1"/>
</dbReference>
<evidence type="ECO:0000259" key="4">
    <source>
        <dbReference type="Pfam" id="PF17172"/>
    </source>
</evidence>
<dbReference type="OMA" id="LPWIQYN"/>
<dbReference type="InterPro" id="IPR033468">
    <property type="entry name" value="Metaxin_GST"/>
</dbReference>
<dbReference type="OrthoDB" id="5809458at2759"/>